<keyword evidence="1" id="KW-0812">Transmembrane</keyword>
<keyword evidence="1" id="KW-0472">Membrane</keyword>
<organism evidence="2 3">
    <name type="scientific">Gigaspora rosea</name>
    <dbReference type="NCBI Taxonomy" id="44941"/>
    <lineage>
        <taxon>Eukaryota</taxon>
        <taxon>Fungi</taxon>
        <taxon>Fungi incertae sedis</taxon>
        <taxon>Mucoromycota</taxon>
        <taxon>Glomeromycotina</taxon>
        <taxon>Glomeromycetes</taxon>
        <taxon>Diversisporales</taxon>
        <taxon>Gigasporaceae</taxon>
        <taxon>Gigaspora</taxon>
    </lineage>
</organism>
<reference evidence="2 3" key="1">
    <citation type="submission" date="2018-06" db="EMBL/GenBank/DDBJ databases">
        <title>Comparative genomics reveals the genomic features of Rhizophagus irregularis, R. cerebriforme, R. diaphanum and Gigaspora rosea, and their symbiotic lifestyle signature.</title>
        <authorList>
            <person name="Morin E."/>
            <person name="San Clemente H."/>
            <person name="Chen E.C.H."/>
            <person name="De La Providencia I."/>
            <person name="Hainaut M."/>
            <person name="Kuo A."/>
            <person name="Kohler A."/>
            <person name="Murat C."/>
            <person name="Tang N."/>
            <person name="Roy S."/>
            <person name="Loubradou J."/>
            <person name="Henrissat B."/>
            <person name="Grigoriev I.V."/>
            <person name="Corradi N."/>
            <person name="Roux C."/>
            <person name="Martin F.M."/>
        </authorList>
    </citation>
    <scope>NUCLEOTIDE SEQUENCE [LARGE SCALE GENOMIC DNA]</scope>
    <source>
        <strain evidence="2 3">DAOM 194757</strain>
    </source>
</reference>
<evidence type="ECO:0000313" key="2">
    <source>
        <dbReference type="EMBL" id="RIB18747.1"/>
    </source>
</evidence>
<feature type="non-terminal residue" evidence="2">
    <location>
        <position position="52"/>
    </location>
</feature>
<keyword evidence="3" id="KW-1185">Reference proteome</keyword>
<evidence type="ECO:0000313" key="3">
    <source>
        <dbReference type="Proteomes" id="UP000266673"/>
    </source>
</evidence>
<name>A0A397VBR3_9GLOM</name>
<evidence type="ECO:0000256" key="1">
    <source>
        <dbReference type="SAM" id="Phobius"/>
    </source>
</evidence>
<comment type="caution">
    <text evidence="2">The sequence shown here is derived from an EMBL/GenBank/DDBJ whole genome shotgun (WGS) entry which is preliminary data.</text>
</comment>
<proteinExistence type="predicted"/>
<keyword evidence="1" id="KW-1133">Transmembrane helix</keyword>
<protein>
    <submittedName>
        <fullName evidence="2">Uncharacterized protein</fullName>
    </submittedName>
</protein>
<accession>A0A397VBR3</accession>
<sequence length="52" mass="6256">MINLFIMMMLIILGILFQHINLFHQMALLENLHLLNHQMIIQICFLYLALLF</sequence>
<dbReference type="AlphaFoldDB" id="A0A397VBR3"/>
<dbReference type="Proteomes" id="UP000266673">
    <property type="component" value="Unassembled WGS sequence"/>
</dbReference>
<gene>
    <name evidence="2" type="ORF">C2G38_2084866</name>
</gene>
<dbReference type="EMBL" id="QKWP01000519">
    <property type="protein sequence ID" value="RIB18747.1"/>
    <property type="molecule type" value="Genomic_DNA"/>
</dbReference>
<feature type="transmembrane region" description="Helical" evidence="1">
    <location>
        <begin position="32"/>
        <end position="51"/>
    </location>
</feature>